<evidence type="ECO:0000313" key="13">
    <source>
        <dbReference type="Proteomes" id="UP000479293"/>
    </source>
</evidence>
<evidence type="ECO:0000256" key="3">
    <source>
        <dbReference type="ARBA" id="ARBA00013014"/>
    </source>
</evidence>
<dbReference type="Pfam" id="PF08546">
    <property type="entry name" value="ApbA_C"/>
    <property type="match status" value="1"/>
</dbReference>
<keyword evidence="9" id="KW-0566">Pantothenate biosynthesis</keyword>
<dbReference type="Proteomes" id="UP000479293">
    <property type="component" value="Unassembled WGS sequence"/>
</dbReference>
<feature type="domain" description="Ketopantoate reductase N-terminal" evidence="10">
    <location>
        <begin position="8"/>
        <end position="136"/>
    </location>
</feature>
<dbReference type="SUPFAM" id="SSF51735">
    <property type="entry name" value="NAD(P)-binding Rossmann-fold domains"/>
    <property type="match status" value="1"/>
</dbReference>
<comment type="function">
    <text evidence="9">Catalyzes the NADPH-dependent reduction of ketopantoate into pantoic acid.</text>
</comment>
<dbReference type="EMBL" id="WHLY01000002">
    <property type="protein sequence ID" value="MPR36240.1"/>
    <property type="molecule type" value="Genomic_DNA"/>
</dbReference>
<dbReference type="Gene3D" id="1.10.1040.10">
    <property type="entry name" value="N-(1-d-carboxylethyl)-l-norvaline Dehydrogenase, domain 2"/>
    <property type="match status" value="1"/>
</dbReference>
<dbReference type="UniPathway" id="UPA00028">
    <property type="reaction ID" value="UER00004"/>
</dbReference>
<dbReference type="EC" id="1.1.1.169" evidence="3 9"/>
<evidence type="ECO:0000256" key="4">
    <source>
        <dbReference type="ARBA" id="ARBA00019465"/>
    </source>
</evidence>
<dbReference type="GO" id="GO:0015940">
    <property type="term" value="P:pantothenate biosynthetic process"/>
    <property type="evidence" value="ECO:0007669"/>
    <property type="project" value="UniProtKB-UniPathway"/>
</dbReference>
<evidence type="ECO:0000259" key="11">
    <source>
        <dbReference type="Pfam" id="PF08546"/>
    </source>
</evidence>
<accession>A0A7C9BHT9</accession>
<keyword evidence="13" id="KW-1185">Reference proteome</keyword>
<evidence type="ECO:0000256" key="2">
    <source>
        <dbReference type="ARBA" id="ARBA00007870"/>
    </source>
</evidence>
<protein>
    <recommendedName>
        <fullName evidence="4 9">2-dehydropantoate 2-reductase</fullName>
        <ecNumber evidence="3 9">1.1.1.169</ecNumber>
    </recommendedName>
    <alternativeName>
        <fullName evidence="7 9">Ketopantoate reductase</fullName>
    </alternativeName>
</protein>
<evidence type="ECO:0000256" key="9">
    <source>
        <dbReference type="RuleBase" id="RU362068"/>
    </source>
</evidence>
<dbReference type="GO" id="GO:0005737">
    <property type="term" value="C:cytoplasm"/>
    <property type="evidence" value="ECO:0007669"/>
    <property type="project" value="TreeGrafter"/>
</dbReference>
<organism evidence="12 13">
    <name type="scientific">Salmonirosea aquatica</name>
    <dbReference type="NCBI Taxonomy" id="2654236"/>
    <lineage>
        <taxon>Bacteria</taxon>
        <taxon>Pseudomonadati</taxon>
        <taxon>Bacteroidota</taxon>
        <taxon>Cytophagia</taxon>
        <taxon>Cytophagales</taxon>
        <taxon>Spirosomataceae</taxon>
        <taxon>Salmonirosea</taxon>
    </lineage>
</organism>
<comment type="catalytic activity">
    <reaction evidence="8 9">
        <text>(R)-pantoate + NADP(+) = 2-dehydropantoate + NADPH + H(+)</text>
        <dbReference type="Rhea" id="RHEA:16233"/>
        <dbReference type="ChEBI" id="CHEBI:11561"/>
        <dbReference type="ChEBI" id="CHEBI:15378"/>
        <dbReference type="ChEBI" id="CHEBI:15980"/>
        <dbReference type="ChEBI" id="CHEBI:57783"/>
        <dbReference type="ChEBI" id="CHEBI:58349"/>
        <dbReference type="EC" id="1.1.1.169"/>
    </reaction>
</comment>
<evidence type="ECO:0000256" key="5">
    <source>
        <dbReference type="ARBA" id="ARBA00022857"/>
    </source>
</evidence>
<dbReference type="SUPFAM" id="SSF48179">
    <property type="entry name" value="6-phosphogluconate dehydrogenase C-terminal domain-like"/>
    <property type="match status" value="1"/>
</dbReference>
<dbReference type="Gene3D" id="3.40.50.720">
    <property type="entry name" value="NAD(P)-binding Rossmann-like Domain"/>
    <property type="match status" value="1"/>
</dbReference>
<dbReference type="AlphaFoldDB" id="A0A7C9BHT9"/>
<evidence type="ECO:0000256" key="6">
    <source>
        <dbReference type="ARBA" id="ARBA00023002"/>
    </source>
</evidence>
<dbReference type="InterPro" id="IPR008927">
    <property type="entry name" value="6-PGluconate_DH-like_C_sf"/>
</dbReference>
<dbReference type="InterPro" id="IPR036291">
    <property type="entry name" value="NAD(P)-bd_dom_sf"/>
</dbReference>
<comment type="similarity">
    <text evidence="2 9">Belongs to the ketopantoate reductase family.</text>
</comment>
<dbReference type="NCBIfam" id="TIGR00745">
    <property type="entry name" value="apbA_panE"/>
    <property type="match status" value="1"/>
</dbReference>
<evidence type="ECO:0000313" key="12">
    <source>
        <dbReference type="EMBL" id="MPR36240.1"/>
    </source>
</evidence>
<comment type="pathway">
    <text evidence="1 9">Cofactor biosynthesis; (R)-pantothenate biosynthesis; (R)-pantoate from 3-methyl-2-oxobutanoate: step 2/2.</text>
</comment>
<reference evidence="12 13" key="1">
    <citation type="submission" date="2019-10" db="EMBL/GenBank/DDBJ databases">
        <title>Draft Genome Sequence of Cytophagaceae sp. SJW1-29.</title>
        <authorList>
            <person name="Choi A."/>
        </authorList>
    </citation>
    <scope>NUCLEOTIDE SEQUENCE [LARGE SCALE GENOMIC DNA]</scope>
    <source>
        <strain evidence="12 13">SJW1-29</strain>
    </source>
</reference>
<evidence type="ECO:0000256" key="1">
    <source>
        <dbReference type="ARBA" id="ARBA00004994"/>
    </source>
</evidence>
<dbReference type="PANTHER" id="PTHR21708">
    <property type="entry name" value="PROBABLE 2-DEHYDROPANTOATE 2-REDUCTASE"/>
    <property type="match status" value="1"/>
</dbReference>
<sequence>MAYNVESVFIIGAGAIGKALAVFLKLAGRKVVLVRGSVDEAGSQIERLRVEAAGDTLREASIEVATLNEFSTLNGLVVLATKSYGNQRLSDLLRDKIGDSPLVLLQNGLGVERPFLERGFPQVYRAILFVTSQCLSEDTVRFRPVAVSPIGVEKGEVTALSAIVRQLNTPDFGFKSEENIQPIIWQKAIVNCVFNSVCPLLEADNGLFHRNEAALELARRIIAECTAVARAKGIMIGPDEVEESLLRISRSSDGQLISTLQDIRSRRPVEIDTLNFEIVRIARSLGLDNRVRETGLLGELTGLKAKLVLEMPNQTTRL</sequence>
<evidence type="ECO:0000256" key="7">
    <source>
        <dbReference type="ARBA" id="ARBA00032024"/>
    </source>
</evidence>
<keyword evidence="5 9" id="KW-0521">NADP</keyword>
<name>A0A7C9BHT9_9BACT</name>
<dbReference type="InterPro" id="IPR013328">
    <property type="entry name" value="6PGD_dom2"/>
</dbReference>
<dbReference type="InterPro" id="IPR013332">
    <property type="entry name" value="KPR_N"/>
</dbReference>
<dbReference type="Pfam" id="PF02558">
    <property type="entry name" value="ApbA"/>
    <property type="match status" value="1"/>
</dbReference>
<proteinExistence type="inferred from homology"/>
<evidence type="ECO:0000256" key="8">
    <source>
        <dbReference type="ARBA" id="ARBA00048793"/>
    </source>
</evidence>
<gene>
    <name evidence="12" type="ORF">GBK04_23560</name>
</gene>
<dbReference type="PANTHER" id="PTHR21708:SF26">
    <property type="entry name" value="2-DEHYDROPANTOATE 2-REDUCTASE"/>
    <property type="match status" value="1"/>
</dbReference>
<dbReference type="InterPro" id="IPR013752">
    <property type="entry name" value="KPA_reductase"/>
</dbReference>
<feature type="domain" description="Ketopantoate reductase C-terminal" evidence="11">
    <location>
        <begin position="179"/>
        <end position="288"/>
    </location>
</feature>
<dbReference type="GO" id="GO:0008677">
    <property type="term" value="F:2-dehydropantoate 2-reductase activity"/>
    <property type="evidence" value="ECO:0007669"/>
    <property type="project" value="UniProtKB-EC"/>
</dbReference>
<dbReference type="InterPro" id="IPR003710">
    <property type="entry name" value="ApbA"/>
</dbReference>
<evidence type="ECO:0000259" key="10">
    <source>
        <dbReference type="Pfam" id="PF02558"/>
    </source>
</evidence>
<comment type="caution">
    <text evidence="12">The sequence shown here is derived from an EMBL/GenBank/DDBJ whole genome shotgun (WGS) entry which is preliminary data.</text>
</comment>
<keyword evidence="6 9" id="KW-0560">Oxidoreductase</keyword>
<dbReference type="InterPro" id="IPR051402">
    <property type="entry name" value="KPR-Related"/>
</dbReference>